<dbReference type="GO" id="GO:0005634">
    <property type="term" value="C:nucleus"/>
    <property type="evidence" value="ECO:0007669"/>
    <property type="project" value="UniProtKB-SubCell"/>
</dbReference>
<dbReference type="PANTHER" id="PTHR10265:SF44">
    <property type="entry name" value="CYCLIN-DEPENDENT KINASE INHIBITOR 1C"/>
    <property type="match status" value="1"/>
</dbReference>
<dbReference type="InterPro" id="IPR003175">
    <property type="entry name" value="CDI_dom"/>
</dbReference>
<protein>
    <submittedName>
        <fullName evidence="7">Cyclin-dependent kinase inhibitor 1C</fullName>
    </submittedName>
</protein>
<dbReference type="EMBL" id="BT079510">
    <property type="protein sequence ID" value="ACO13934.1"/>
    <property type="molecule type" value="mRNA"/>
</dbReference>
<keyword evidence="4" id="KW-0539">Nucleus</keyword>
<evidence type="ECO:0000256" key="3">
    <source>
        <dbReference type="ARBA" id="ARBA00023013"/>
    </source>
</evidence>
<reference evidence="7" key="1">
    <citation type="journal article" date="2010" name="BMC Genomics">
        <title>Salmo salar and Esox lucius full-length cDNA sequences reveal changes in evolutionary pressures on a post-tetraploidization genome.</title>
        <authorList>
            <person name="Leong J.S."/>
            <person name="Jantzen S.G."/>
            <person name="von Schalburg K.R."/>
            <person name="Cooper G.A."/>
            <person name="Messmer A.M."/>
            <person name="Liao N.Y."/>
            <person name="Munro S."/>
            <person name="Moore R."/>
            <person name="Holt R.A."/>
            <person name="Jones S.J."/>
            <person name="Davidson W.S."/>
            <person name="Koop B.F."/>
        </authorList>
    </citation>
    <scope>NUCLEOTIDE SEQUENCE</scope>
    <source>
        <tissue evidence="7">Head kidney</tissue>
    </source>
</reference>
<proteinExistence type="evidence at transcript level"/>
<accession>C1BY31</accession>
<comment type="subcellular location">
    <subcellularLocation>
        <location evidence="1">Nucleus</location>
    </subcellularLocation>
</comment>
<comment type="similarity">
    <text evidence="2">Belongs to the CDI family.</text>
</comment>
<keyword evidence="5" id="KW-0131">Cell cycle</keyword>
<evidence type="ECO:0000313" key="7">
    <source>
        <dbReference type="EMBL" id="ACO13934.1"/>
    </source>
</evidence>
<feature type="domain" description="Cyclin-dependent kinase inhibitor" evidence="6">
    <location>
        <begin position="30"/>
        <end position="76"/>
    </location>
</feature>
<gene>
    <name evidence="7" type="primary">CDN1C</name>
</gene>
<dbReference type="PANTHER" id="PTHR10265">
    <property type="entry name" value="CYCLIN-DEPENDENT KINASE INHIBITOR 1"/>
    <property type="match status" value="1"/>
</dbReference>
<evidence type="ECO:0000256" key="2">
    <source>
        <dbReference type="ARBA" id="ARBA00006726"/>
    </source>
</evidence>
<evidence type="ECO:0000259" key="6">
    <source>
        <dbReference type="Pfam" id="PF02234"/>
    </source>
</evidence>
<organism evidence="7">
    <name type="scientific">Esox lucius</name>
    <name type="common">Northern pike</name>
    <dbReference type="NCBI Taxonomy" id="8010"/>
    <lineage>
        <taxon>Eukaryota</taxon>
        <taxon>Metazoa</taxon>
        <taxon>Chordata</taxon>
        <taxon>Craniata</taxon>
        <taxon>Vertebrata</taxon>
        <taxon>Euteleostomi</taxon>
        <taxon>Actinopterygii</taxon>
        <taxon>Neopterygii</taxon>
        <taxon>Teleostei</taxon>
        <taxon>Protacanthopterygii</taxon>
        <taxon>Esociformes</taxon>
        <taxon>Esocidae</taxon>
        <taxon>Esox</taxon>
    </lineage>
</organism>
<evidence type="ECO:0000256" key="5">
    <source>
        <dbReference type="ARBA" id="ARBA00023306"/>
    </source>
</evidence>
<dbReference type="AlphaFoldDB" id="C1BY31"/>
<dbReference type="GO" id="GO:0045930">
    <property type="term" value="P:negative regulation of mitotic cell cycle"/>
    <property type="evidence" value="ECO:0007669"/>
    <property type="project" value="TreeGrafter"/>
</dbReference>
<sequence length="217" mass="25051">MTNFEKSCGTNIPAARMTYLHRRTSVCRKLFGPVDHDELSRELKAKLREISERDQRRWNFNFEADTPVPGIYEWEGMSKNSTPAFYQESTKVGGMKVVTLDLNPDFTSEVVPEHLRGCCYNKTPTSVWEHTVIPPNEVNQENCSNSQNTRKCNTKATSCVRRTRSKTTYSERDVNVSQITDYFPKRRRSTSEIKISQHNSSLSIPLEQTPRKAKIIR</sequence>
<reference evidence="7" key="2">
    <citation type="submission" date="2010-07" db="EMBL/GenBank/DDBJ databases">
        <title>Esox lucius ESTs and full-length cDNAs.</title>
        <authorList>
            <consortium name="cGRASP (B.F. Koop &amp; W.S. Davidson)"/>
            <person name="Leong J."/>
            <person name="Jantzen S."/>
            <person name="Cooper G."/>
            <person name="Davidson W.S."/>
            <person name="Koop B.F."/>
        </authorList>
    </citation>
    <scope>NUCLEOTIDE SEQUENCE</scope>
    <source>
        <tissue evidence="7">Head kidney</tissue>
    </source>
</reference>
<keyword evidence="3" id="KW-0649">Protein kinase inhibitor</keyword>
<evidence type="ECO:0000256" key="1">
    <source>
        <dbReference type="ARBA" id="ARBA00004123"/>
    </source>
</evidence>
<dbReference type="Pfam" id="PF02234">
    <property type="entry name" value="CDI"/>
    <property type="match status" value="1"/>
</dbReference>
<evidence type="ECO:0000256" key="4">
    <source>
        <dbReference type="ARBA" id="ARBA00023242"/>
    </source>
</evidence>
<dbReference type="GO" id="GO:0004861">
    <property type="term" value="F:cyclin-dependent protein serine/threonine kinase inhibitor activity"/>
    <property type="evidence" value="ECO:0007669"/>
    <property type="project" value="InterPro"/>
</dbReference>
<name>C1BY31_ESOLU</name>
<dbReference type="Gene3D" id="4.10.365.10">
    <property type="entry name" value="p27"/>
    <property type="match status" value="1"/>
</dbReference>
<dbReference type="InterPro" id="IPR044898">
    <property type="entry name" value="CDI_dom_sf"/>
</dbReference>